<dbReference type="Proteomes" id="UP000231279">
    <property type="component" value="Unassembled WGS sequence"/>
</dbReference>
<sequence length="110" mass="13402">MTSISLSTFNRERTLELRDYTYQDLYDKIDLTFLSISSRTTHNLLNCILVGLIWKTDWYIQEQTTFDRKHSSNEFPRYWYSKRSILNCRPQSNFDLYPHHTIIFYLDIPH</sequence>
<evidence type="ECO:0000313" key="2">
    <source>
        <dbReference type="Proteomes" id="UP000231279"/>
    </source>
</evidence>
<accession>A0A2G9H7L9</accession>
<evidence type="ECO:0000313" key="1">
    <source>
        <dbReference type="EMBL" id="PIN13300.1"/>
    </source>
</evidence>
<dbReference type="EMBL" id="NKXS01002502">
    <property type="protein sequence ID" value="PIN13300.1"/>
    <property type="molecule type" value="Genomic_DNA"/>
</dbReference>
<reference evidence="2" key="1">
    <citation type="journal article" date="2018" name="Gigascience">
        <title>Genome assembly of the Pink Ipe (Handroanthus impetiginosus, Bignoniaceae), a highly valued, ecologically keystone Neotropical timber forest tree.</title>
        <authorList>
            <person name="Silva-Junior O.B."/>
            <person name="Grattapaglia D."/>
            <person name="Novaes E."/>
            <person name="Collevatti R.G."/>
        </authorList>
    </citation>
    <scope>NUCLEOTIDE SEQUENCE [LARGE SCALE GENOMIC DNA]</scope>
    <source>
        <strain evidence="2">cv. UFG-1</strain>
    </source>
</reference>
<proteinExistence type="predicted"/>
<dbReference type="AlphaFoldDB" id="A0A2G9H7L9"/>
<gene>
    <name evidence="1" type="ORF">CDL12_14071</name>
</gene>
<organism evidence="1 2">
    <name type="scientific">Handroanthus impetiginosus</name>
    <dbReference type="NCBI Taxonomy" id="429701"/>
    <lineage>
        <taxon>Eukaryota</taxon>
        <taxon>Viridiplantae</taxon>
        <taxon>Streptophyta</taxon>
        <taxon>Embryophyta</taxon>
        <taxon>Tracheophyta</taxon>
        <taxon>Spermatophyta</taxon>
        <taxon>Magnoliopsida</taxon>
        <taxon>eudicotyledons</taxon>
        <taxon>Gunneridae</taxon>
        <taxon>Pentapetalae</taxon>
        <taxon>asterids</taxon>
        <taxon>lamiids</taxon>
        <taxon>Lamiales</taxon>
        <taxon>Bignoniaceae</taxon>
        <taxon>Crescentiina</taxon>
        <taxon>Tabebuia alliance</taxon>
        <taxon>Handroanthus</taxon>
    </lineage>
</organism>
<protein>
    <submittedName>
        <fullName evidence="1">Uncharacterized protein</fullName>
    </submittedName>
</protein>
<keyword evidence="2" id="KW-1185">Reference proteome</keyword>
<comment type="caution">
    <text evidence="1">The sequence shown here is derived from an EMBL/GenBank/DDBJ whole genome shotgun (WGS) entry which is preliminary data.</text>
</comment>
<name>A0A2G9H7L9_9LAMI</name>